<dbReference type="GeneID" id="69902117"/>
<reference evidence="2 3" key="1">
    <citation type="submission" date="2018-06" db="EMBL/GenBank/DDBJ databases">
        <authorList>
            <consortium name="Pathogen Informatics"/>
            <person name="Doyle S."/>
        </authorList>
    </citation>
    <scope>NUCLEOTIDE SEQUENCE [LARGE SCALE GENOMIC DNA]</scope>
    <source>
        <strain evidence="2 3">NCTC13760</strain>
    </source>
</reference>
<evidence type="ECO:0000313" key="2">
    <source>
        <dbReference type="EMBL" id="SUN68053.1"/>
    </source>
</evidence>
<evidence type="ECO:0000313" key="3">
    <source>
        <dbReference type="Proteomes" id="UP000255352"/>
    </source>
</evidence>
<evidence type="ECO:0008006" key="4">
    <source>
        <dbReference type="Google" id="ProtNLM"/>
    </source>
</evidence>
<dbReference type="RefSeq" id="WP_006532372.1">
    <property type="nucleotide sequence ID" value="NZ_CABKNK020000002.1"/>
</dbReference>
<feature type="chain" id="PRO_5038599461" description="Lipoprotein" evidence="1">
    <location>
        <begin position="19"/>
        <end position="264"/>
    </location>
</feature>
<accession>A0A380KP42</accession>
<proteinExistence type="predicted"/>
<dbReference type="NCBIfam" id="NF038353">
    <property type="entry name" value="FxLYD_dom"/>
    <property type="match status" value="1"/>
</dbReference>
<dbReference type="Proteomes" id="UP000255352">
    <property type="component" value="Unassembled WGS sequence"/>
</dbReference>
<protein>
    <recommendedName>
        <fullName evidence="4">Lipoprotein</fullName>
    </recommendedName>
</protein>
<dbReference type="EMBL" id="UHFP01000001">
    <property type="protein sequence ID" value="SUN68053.1"/>
    <property type="molecule type" value="Genomic_DNA"/>
</dbReference>
<sequence>MKRMFLVISLLFVSIIVAGCGTTSTKKEVKYYDNDFVTDLGKALDARWTYTDDKANADVVMTEEGYETATQTELDVIEKYQDLKFKDSKLKEAALAYINELKNGLKVAKTYGSDSFYDNWEKHYDSRTSKLITINDIKKIEVSEKNQSILDELLASGKEVQTKNKNEDTIKSFADSLTFTLDEANSDESASYYIYTATAENTTQLNFEYLSLNIKLIDDQGTTVDTQPIYENNWAANEKRNLEFTTDKTFSTIQITVNDYSLED</sequence>
<keyword evidence="1" id="KW-0732">Signal</keyword>
<name>A0A380KP42_9STRE</name>
<dbReference type="AlphaFoldDB" id="A0A380KP42"/>
<feature type="signal peptide" evidence="1">
    <location>
        <begin position="1"/>
        <end position="18"/>
    </location>
</feature>
<gene>
    <name evidence="2" type="ORF">NCTC13760_00735</name>
</gene>
<dbReference type="InterPro" id="IPR047676">
    <property type="entry name" value="FxLYD_dom"/>
</dbReference>
<organism evidence="2 3">
    <name type="scientific">Streptococcus infantarius</name>
    <dbReference type="NCBI Taxonomy" id="102684"/>
    <lineage>
        <taxon>Bacteria</taxon>
        <taxon>Bacillati</taxon>
        <taxon>Bacillota</taxon>
        <taxon>Bacilli</taxon>
        <taxon>Lactobacillales</taxon>
        <taxon>Streptococcaceae</taxon>
        <taxon>Streptococcus</taxon>
    </lineage>
</organism>
<evidence type="ECO:0000256" key="1">
    <source>
        <dbReference type="SAM" id="SignalP"/>
    </source>
</evidence>
<dbReference type="PROSITE" id="PS51257">
    <property type="entry name" value="PROKAR_LIPOPROTEIN"/>
    <property type="match status" value="1"/>
</dbReference>